<dbReference type="RefSeq" id="WP_236326287.1">
    <property type="nucleotide sequence ID" value="NZ_WJZX01000076.1"/>
</dbReference>
<evidence type="ECO:0000313" key="2">
    <source>
        <dbReference type="EMBL" id="MCF5656836.1"/>
    </source>
</evidence>
<feature type="domain" description="YhcG PDDEXK nuclease" evidence="1">
    <location>
        <begin position="25"/>
        <end position="101"/>
    </location>
</feature>
<evidence type="ECO:0000313" key="3">
    <source>
        <dbReference type="Proteomes" id="UP000814126"/>
    </source>
</evidence>
<dbReference type="EMBL" id="WJZX01000076">
    <property type="protein sequence ID" value="MCF5656836.1"/>
    <property type="molecule type" value="Genomic_DNA"/>
</dbReference>
<protein>
    <submittedName>
        <fullName evidence="2">DUF1016 family protein</fullName>
    </submittedName>
</protein>
<gene>
    <name evidence="2" type="ORF">GIV46_17635</name>
</gene>
<dbReference type="PANTHER" id="PTHR30547">
    <property type="entry name" value="UNCHARACTERIZED PROTEIN YHCG-RELATED"/>
    <property type="match status" value="1"/>
</dbReference>
<comment type="caution">
    <text evidence="2">The sequence shown here is derived from an EMBL/GenBank/DDBJ whole genome shotgun (WGS) entry which is preliminary data.</text>
</comment>
<dbReference type="PANTHER" id="PTHR30547:SF0">
    <property type="entry name" value="BLR8175 PROTEIN"/>
    <property type="match status" value="1"/>
</dbReference>
<dbReference type="Proteomes" id="UP000814126">
    <property type="component" value="Unassembled WGS sequence"/>
</dbReference>
<organism evidence="2 3">
    <name type="scientific">Pseudomonas poae</name>
    <dbReference type="NCBI Taxonomy" id="200451"/>
    <lineage>
        <taxon>Bacteria</taxon>
        <taxon>Pseudomonadati</taxon>
        <taxon>Pseudomonadota</taxon>
        <taxon>Gammaproteobacteria</taxon>
        <taxon>Pseudomonadales</taxon>
        <taxon>Pseudomonadaceae</taxon>
        <taxon>Pseudomonas</taxon>
    </lineage>
</organism>
<name>A0AAP2WKU8_9PSED</name>
<dbReference type="InterPro" id="IPR009362">
    <property type="entry name" value="YhcG_C"/>
</dbReference>
<reference evidence="2" key="1">
    <citation type="submission" date="2019-11" db="EMBL/GenBank/DDBJ databases">
        <title>Epiphytic Pseudomonas syringae from cherry orchards.</title>
        <authorList>
            <person name="Hulin M.T."/>
        </authorList>
    </citation>
    <scope>NUCLEOTIDE SEQUENCE</scope>
    <source>
        <strain evidence="2">PA-2-1F</strain>
    </source>
</reference>
<accession>A0AAP2WKU8</accession>
<dbReference type="Pfam" id="PF06250">
    <property type="entry name" value="YhcG_C"/>
    <property type="match status" value="1"/>
</dbReference>
<sequence>MSEITRTSDCRQALATIKQHIQSSQKADGFKPEYIGKLNFYLSAVDDQLRSAGYQPAIGLILCKDKDKLDVKYALRDIHKPMGVCSFITKDIPLAVQSQLPTVVEIESELAQGHGETPSND</sequence>
<dbReference type="AlphaFoldDB" id="A0AAP2WKU8"/>
<dbReference type="InterPro" id="IPR053148">
    <property type="entry name" value="PD-DEXK-like_domain"/>
</dbReference>
<evidence type="ECO:0000259" key="1">
    <source>
        <dbReference type="Pfam" id="PF06250"/>
    </source>
</evidence>
<proteinExistence type="predicted"/>